<evidence type="ECO:0000256" key="8">
    <source>
        <dbReference type="ARBA" id="ARBA00023136"/>
    </source>
</evidence>
<dbReference type="InterPro" id="IPR038377">
    <property type="entry name" value="Na/Glc_symporter_sf"/>
</dbReference>
<evidence type="ECO:0000256" key="2">
    <source>
        <dbReference type="ARBA" id="ARBA00006434"/>
    </source>
</evidence>
<evidence type="ECO:0000256" key="3">
    <source>
        <dbReference type="ARBA" id="ARBA00022448"/>
    </source>
</evidence>
<dbReference type="PROSITE" id="PS50283">
    <property type="entry name" value="NA_SOLUT_SYMP_3"/>
    <property type="match status" value="1"/>
</dbReference>
<dbReference type="Proteomes" id="UP000185744">
    <property type="component" value="Unassembled WGS sequence"/>
</dbReference>
<dbReference type="EMBL" id="MSDW01000001">
    <property type="protein sequence ID" value="OKY78543.1"/>
    <property type="molecule type" value="Genomic_DNA"/>
</dbReference>
<dbReference type="AlphaFoldDB" id="A0A1Q6DW16"/>
<dbReference type="NCBIfam" id="TIGR00813">
    <property type="entry name" value="sss"/>
    <property type="match status" value="1"/>
</dbReference>
<feature type="transmembrane region" description="Helical" evidence="10">
    <location>
        <begin position="181"/>
        <end position="202"/>
    </location>
</feature>
<comment type="caution">
    <text evidence="11">The sequence shown here is derived from an EMBL/GenBank/DDBJ whole genome shotgun (WGS) entry which is preliminary data.</text>
</comment>
<feature type="transmembrane region" description="Helical" evidence="10">
    <location>
        <begin position="266"/>
        <end position="283"/>
    </location>
</feature>
<keyword evidence="3" id="KW-0813">Transport</keyword>
<keyword evidence="12" id="KW-1185">Reference proteome</keyword>
<evidence type="ECO:0000256" key="5">
    <source>
        <dbReference type="ARBA" id="ARBA00022692"/>
    </source>
</evidence>
<evidence type="ECO:0000313" key="11">
    <source>
        <dbReference type="EMBL" id="OKY78543.1"/>
    </source>
</evidence>
<dbReference type="GO" id="GO:0015123">
    <property type="term" value="F:acetate transmembrane transporter activity"/>
    <property type="evidence" value="ECO:0007669"/>
    <property type="project" value="TreeGrafter"/>
</dbReference>
<comment type="subcellular location">
    <subcellularLocation>
        <location evidence="1">Cell membrane</location>
        <topology evidence="1">Multi-pass membrane protein</topology>
    </subcellularLocation>
</comment>
<feature type="transmembrane region" description="Helical" evidence="10">
    <location>
        <begin position="408"/>
        <end position="429"/>
    </location>
</feature>
<evidence type="ECO:0000256" key="7">
    <source>
        <dbReference type="ARBA" id="ARBA00022989"/>
    </source>
</evidence>
<feature type="transmembrane region" description="Helical" evidence="10">
    <location>
        <begin position="360"/>
        <end position="388"/>
    </location>
</feature>
<evidence type="ECO:0000256" key="6">
    <source>
        <dbReference type="ARBA" id="ARBA00022847"/>
    </source>
</evidence>
<dbReference type="PANTHER" id="PTHR48086">
    <property type="entry name" value="SODIUM/PROLINE SYMPORTER-RELATED"/>
    <property type="match status" value="1"/>
</dbReference>
<organism evidence="11 12">
    <name type="scientific">Methanohalarchaeum thermophilum</name>
    <dbReference type="NCBI Taxonomy" id="1903181"/>
    <lineage>
        <taxon>Archaea</taxon>
        <taxon>Methanobacteriati</taxon>
        <taxon>Methanobacteriota</taxon>
        <taxon>Methanonatronarchaeia</taxon>
        <taxon>Methanonatronarchaeales</taxon>
        <taxon>Methanonatronarchaeaceae</taxon>
        <taxon>Candidatus Methanohalarchaeum</taxon>
    </lineage>
</organism>
<keyword evidence="5 10" id="KW-0812">Transmembrane</keyword>
<reference evidence="11" key="1">
    <citation type="submission" date="2016-12" db="EMBL/GenBank/DDBJ databases">
        <title>Discovery of methanogenic haloarchaea.</title>
        <authorList>
            <person name="Sorokin D.Y."/>
            <person name="Makarova K.S."/>
            <person name="Abbas B."/>
            <person name="Ferrer M."/>
            <person name="Golyshin P.N."/>
        </authorList>
    </citation>
    <scope>NUCLEOTIDE SEQUENCE [LARGE SCALE GENOMIC DNA]</scope>
    <source>
        <strain evidence="11">HMET1</strain>
    </source>
</reference>
<comment type="similarity">
    <text evidence="2 9">Belongs to the sodium:solute symporter (SSF) (TC 2.A.21) family.</text>
</comment>
<evidence type="ECO:0000256" key="4">
    <source>
        <dbReference type="ARBA" id="ARBA00022475"/>
    </source>
</evidence>
<evidence type="ECO:0000313" key="12">
    <source>
        <dbReference type="Proteomes" id="UP000185744"/>
    </source>
</evidence>
<evidence type="ECO:0000256" key="1">
    <source>
        <dbReference type="ARBA" id="ARBA00004651"/>
    </source>
</evidence>
<sequence length="537" mass="57493">MNIVALLIVLLLISVTLGVAWYSRRWTRTTSEFYVAGQKISWIQNALALTGDYLSAASFLGVAGAIAVLGIDKTWDALGYFGGYIVLLALLAVPLRKVGKYTAPEILTTRFKGSKALRTGGMMGSVVISAFYVVPQMVGAGALLQLLLGWNYVFAEIVIGTLVVGYVTLGGMRATTYNQVIQAVVLWAAMLVILILAAALYFDFNLFAILEKGEKMVPPQLVHELVPKSEIPNLDNLGFKGAVDYFSQKLTGEAHALTPGTFAPDWMNIFALAAGLVFGTAGLPHVLKRYYTVEKPSDARTSTIGVLFAIGIFYIMTVFVGIAAMYLLYPDILSYFYSGKAAVAKNMAVPLLGQLVGGDLLLGIAIGGAFCAILSTVAGLLITIGTTVTHDYYKEIINPNASEKKEVFIAKLSIVATGAISVLLAIGLADQNVSYLVTLAFGMAASVFFPVLFMSVWWKKFTRQGAVATMAAGLIVSVIFVAAKLIGMTAIIGIPVLVNPALYSIPAAFVAGIITSHLTDDYGRVSEFMALAHRREE</sequence>
<feature type="transmembrane region" description="Helical" evidence="10">
    <location>
        <begin position="500"/>
        <end position="519"/>
    </location>
</feature>
<feature type="transmembrane region" description="Helical" evidence="10">
    <location>
        <begin position="6"/>
        <end position="23"/>
    </location>
</feature>
<dbReference type="GO" id="GO:0005886">
    <property type="term" value="C:plasma membrane"/>
    <property type="evidence" value="ECO:0007669"/>
    <property type="project" value="UniProtKB-SubCell"/>
</dbReference>
<evidence type="ECO:0000256" key="9">
    <source>
        <dbReference type="RuleBase" id="RU362091"/>
    </source>
</evidence>
<dbReference type="GO" id="GO:0015293">
    <property type="term" value="F:symporter activity"/>
    <property type="evidence" value="ECO:0007669"/>
    <property type="project" value="UniProtKB-KW"/>
</dbReference>
<evidence type="ECO:0000256" key="10">
    <source>
        <dbReference type="SAM" id="Phobius"/>
    </source>
</evidence>
<feature type="transmembrane region" description="Helical" evidence="10">
    <location>
        <begin position="435"/>
        <end position="458"/>
    </location>
</feature>
<keyword evidence="4" id="KW-1003">Cell membrane</keyword>
<dbReference type="Gene3D" id="1.20.1730.10">
    <property type="entry name" value="Sodium/glucose cotransporter"/>
    <property type="match status" value="1"/>
</dbReference>
<dbReference type="InterPro" id="IPR050277">
    <property type="entry name" value="Sodium:Solute_Symporter"/>
</dbReference>
<dbReference type="CDD" id="cd11480">
    <property type="entry name" value="SLC5sbd_u4"/>
    <property type="match status" value="1"/>
</dbReference>
<accession>A0A1Q6DW16</accession>
<feature type="transmembrane region" description="Helical" evidence="10">
    <location>
        <begin position="470"/>
        <end position="494"/>
    </location>
</feature>
<feature type="transmembrane region" description="Helical" evidence="10">
    <location>
        <begin position="53"/>
        <end position="71"/>
    </location>
</feature>
<dbReference type="InParanoid" id="A0A1Q6DW16"/>
<keyword evidence="8 10" id="KW-0472">Membrane</keyword>
<name>A0A1Q6DW16_METT1</name>
<feature type="transmembrane region" description="Helical" evidence="10">
    <location>
        <begin position="147"/>
        <end position="169"/>
    </location>
</feature>
<dbReference type="Pfam" id="PF00474">
    <property type="entry name" value="SSF"/>
    <property type="match status" value="1"/>
</dbReference>
<dbReference type="PANTHER" id="PTHR48086:SF6">
    <property type="entry name" value="CATION_ACETATE SYMPORTER ACTP"/>
    <property type="match status" value="1"/>
</dbReference>
<protein>
    <submittedName>
        <fullName evidence="11">Na+(Or H+)/acetate symporter ActP</fullName>
    </submittedName>
</protein>
<feature type="transmembrane region" description="Helical" evidence="10">
    <location>
        <begin position="116"/>
        <end position="135"/>
    </location>
</feature>
<dbReference type="STRING" id="1903181.BTN85_1039"/>
<dbReference type="InterPro" id="IPR001734">
    <property type="entry name" value="Na/solute_symporter"/>
</dbReference>
<feature type="transmembrane region" description="Helical" evidence="10">
    <location>
        <begin position="304"/>
        <end position="329"/>
    </location>
</feature>
<dbReference type="GO" id="GO:0006847">
    <property type="term" value="P:plasma membrane acetate transport"/>
    <property type="evidence" value="ECO:0007669"/>
    <property type="project" value="TreeGrafter"/>
</dbReference>
<keyword evidence="6" id="KW-0769">Symport</keyword>
<keyword evidence="7 10" id="KW-1133">Transmembrane helix</keyword>
<feature type="transmembrane region" description="Helical" evidence="10">
    <location>
        <begin position="77"/>
        <end position="95"/>
    </location>
</feature>
<proteinExistence type="inferred from homology"/>
<gene>
    <name evidence="11" type="ORF">BTN85_1039</name>
</gene>